<keyword evidence="3" id="KW-1185">Reference proteome</keyword>
<organism evidence="2 3">
    <name type="scientific">Actinoplanes digitatis</name>
    <dbReference type="NCBI Taxonomy" id="1868"/>
    <lineage>
        <taxon>Bacteria</taxon>
        <taxon>Bacillati</taxon>
        <taxon>Actinomycetota</taxon>
        <taxon>Actinomycetes</taxon>
        <taxon>Micromonosporales</taxon>
        <taxon>Micromonosporaceae</taxon>
        <taxon>Actinoplanes</taxon>
    </lineage>
</organism>
<sequence>MISRRMLLLLDLMCVVGVAWAAVLIGGLLAGVRLLPTGVAVIVTAVLVLPGFTAGLITNRRVVLGRKPQSGWIRSVWAPPDLPHWGLVLSGLALLAFWVAGMSAFIPMNETAPADAVAAYQQRFALGMLGGVGVGGSTLAAASLLRVRRGAGAR</sequence>
<name>A0A7W7HVA6_9ACTN</name>
<comment type="caution">
    <text evidence="2">The sequence shown here is derived from an EMBL/GenBank/DDBJ whole genome shotgun (WGS) entry which is preliminary data.</text>
</comment>
<accession>A0A7W7HVA6</accession>
<keyword evidence="1" id="KW-1133">Transmembrane helix</keyword>
<feature type="transmembrane region" description="Helical" evidence="1">
    <location>
        <begin position="7"/>
        <end position="32"/>
    </location>
</feature>
<feature type="transmembrane region" description="Helical" evidence="1">
    <location>
        <begin position="126"/>
        <end position="145"/>
    </location>
</feature>
<protein>
    <submittedName>
        <fullName evidence="2">Uncharacterized protein</fullName>
    </submittedName>
</protein>
<dbReference type="AlphaFoldDB" id="A0A7W7HVA6"/>
<dbReference type="RefSeq" id="WP_184991699.1">
    <property type="nucleotide sequence ID" value="NZ_BOMK01000018.1"/>
</dbReference>
<gene>
    <name evidence="2" type="ORF">BJ971_001899</name>
</gene>
<dbReference type="Proteomes" id="UP000578112">
    <property type="component" value="Unassembled WGS sequence"/>
</dbReference>
<keyword evidence="1" id="KW-0472">Membrane</keyword>
<proteinExistence type="predicted"/>
<feature type="transmembrane region" description="Helical" evidence="1">
    <location>
        <begin position="38"/>
        <end position="57"/>
    </location>
</feature>
<feature type="transmembrane region" description="Helical" evidence="1">
    <location>
        <begin position="84"/>
        <end position="106"/>
    </location>
</feature>
<reference evidence="2 3" key="1">
    <citation type="submission" date="2020-08" db="EMBL/GenBank/DDBJ databases">
        <title>Sequencing the genomes of 1000 actinobacteria strains.</title>
        <authorList>
            <person name="Klenk H.-P."/>
        </authorList>
    </citation>
    <scope>NUCLEOTIDE SEQUENCE [LARGE SCALE GENOMIC DNA]</scope>
    <source>
        <strain evidence="2 3">DSM 43149</strain>
    </source>
</reference>
<evidence type="ECO:0000256" key="1">
    <source>
        <dbReference type="SAM" id="Phobius"/>
    </source>
</evidence>
<keyword evidence="1" id="KW-0812">Transmembrane</keyword>
<evidence type="ECO:0000313" key="2">
    <source>
        <dbReference type="EMBL" id="MBB4761343.1"/>
    </source>
</evidence>
<dbReference type="EMBL" id="JACHNH010000001">
    <property type="protein sequence ID" value="MBB4761343.1"/>
    <property type="molecule type" value="Genomic_DNA"/>
</dbReference>
<evidence type="ECO:0000313" key="3">
    <source>
        <dbReference type="Proteomes" id="UP000578112"/>
    </source>
</evidence>